<reference evidence="1 2" key="1">
    <citation type="journal article" date="2016" name="G3 (Bethesda)">
        <title>First Draft Assembly and Annotation of the Genome of a California Endemic Oak Quercus lobata Nee (Fagaceae).</title>
        <authorList>
            <person name="Sork V.L."/>
            <person name="Fitz-Gibbon S.T."/>
            <person name="Puiu D."/>
            <person name="Crepeau M."/>
            <person name="Gugger P.F."/>
            <person name="Sherman R."/>
            <person name="Stevens K."/>
            <person name="Langley C.H."/>
            <person name="Pellegrini M."/>
            <person name="Salzberg S.L."/>
        </authorList>
    </citation>
    <scope>NUCLEOTIDE SEQUENCE [LARGE SCALE GENOMIC DNA]</scope>
    <source>
        <strain evidence="1 2">cv. SW786</strain>
    </source>
</reference>
<reference evidence="1" key="2">
    <citation type="submission" date="2021-01" db="UniProtKB">
        <authorList>
            <consortium name="EnsemblPlants"/>
        </authorList>
    </citation>
    <scope>IDENTIFICATION</scope>
</reference>
<sequence length="115" mass="13308">MCEARLCNMKEGKAFSTLEKTSASNETQPLCFGWKFLQNLPMFPISSLWSGWRKISFYFNLSFEIRDKTIELDENQNVQRAEFVVRAYMQSVIWLLKVVGSQMGGAHVSGVRRDF</sequence>
<evidence type="ECO:0000313" key="2">
    <source>
        <dbReference type="Proteomes" id="UP000594261"/>
    </source>
</evidence>
<name>A0A7N2KQW1_QUELO</name>
<dbReference type="Gramene" id="QL01p053860:mrna">
    <property type="protein sequence ID" value="QL01p053860:mrna"/>
    <property type="gene ID" value="QL01p053860"/>
</dbReference>
<evidence type="ECO:0000313" key="1">
    <source>
        <dbReference type="EnsemblPlants" id="QL01p053860:mrna"/>
    </source>
</evidence>
<dbReference type="EnsemblPlants" id="QL01p053860:mrna">
    <property type="protein sequence ID" value="QL01p053860:mrna"/>
    <property type="gene ID" value="QL01p053860"/>
</dbReference>
<keyword evidence="2" id="KW-1185">Reference proteome</keyword>
<dbReference type="InParanoid" id="A0A7N2KQW1"/>
<dbReference type="EMBL" id="LRBV02000001">
    <property type="status" value="NOT_ANNOTATED_CDS"/>
    <property type="molecule type" value="Genomic_DNA"/>
</dbReference>
<dbReference type="Proteomes" id="UP000594261">
    <property type="component" value="Chromosome 1"/>
</dbReference>
<dbReference type="PANTHER" id="PTHR37731">
    <property type="entry name" value="PEPTIDE TRANSPORTER FAMILY PROTEIN"/>
    <property type="match status" value="1"/>
</dbReference>
<dbReference type="PANTHER" id="PTHR37731:SF1">
    <property type="entry name" value="PEPTIDE TRANSPORTER FAMILY PROTEIN"/>
    <property type="match status" value="1"/>
</dbReference>
<proteinExistence type="predicted"/>
<accession>A0A7N2KQW1</accession>
<dbReference type="AlphaFoldDB" id="A0A7N2KQW1"/>
<protein>
    <submittedName>
        <fullName evidence="1">Uncharacterized protein</fullName>
    </submittedName>
</protein>
<organism evidence="1 2">
    <name type="scientific">Quercus lobata</name>
    <name type="common">Valley oak</name>
    <dbReference type="NCBI Taxonomy" id="97700"/>
    <lineage>
        <taxon>Eukaryota</taxon>
        <taxon>Viridiplantae</taxon>
        <taxon>Streptophyta</taxon>
        <taxon>Embryophyta</taxon>
        <taxon>Tracheophyta</taxon>
        <taxon>Spermatophyta</taxon>
        <taxon>Magnoliopsida</taxon>
        <taxon>eudicotyledons</taxon>
        <taxon>Gunneridae</taxon>
        <taxon>Pentapetalae</taxon>
        <taxon>rosids</taxon>
        <taxon>fabids</taxon>
        <taxon>Fagales</taxon>
        <taxon>Fagaceae</taxon>
        <taxon>Quercus</taxon>
    </lineage>
</organism>